<accession>A0A916ZWK5</accession>
<keyword evidence="4" id="KW-1185">Reference proteome</keyword>
<evidence type="ECO:0000256" key="1">
    <source>
        <dbReference type="SAM" id="MobiDB-lite"/>
    </source>
</evidence>
<evidence type="ECO:0000256" key="2">
    <source>
        <dbReference type="SAM" id="Phobius"/>
    </source>
</evidence>
<proteinExistence type="predicted"/>
<dbReference type="AlphaFoldDB" id="A0A916ZWK5"/>
<keyword evidence="2" id="KW-0812">Transmembrane</keyword>
<dbReference type="Proteomes" id="UP000635071">
    <property type="component" value="Unassembled WGS sequence"/>
</dbReference>
<dbReference type="RefSeq" id="WP_188763180.1">
    <property type="nucleotide sequence ID" value="NZ_BMJM01000008.1"/>
</dbReference>
<protein>
    <submittedName>
        <fullName evidence="3">Uncharacterized protein</fullName>
    </submittedName>
</protein>
<name>A0A916ZWK5_9SPHN</name>
<sequence length="174" mass="17617">MTSPSPATAVIITGRPLRALALLGLALGVGLMLRLPILQRDLAAISARLGAAGDVIFRPILAPFTAEITAPIILAGTVAILIPARIPATIHPTPVPGAKPPRQSPEPAPGAIENHPEIPQIATRAADPVTDPDYAAQALPASPPATAAPPSAFSTRLSPATTRAARNGNDSAIA</sequence>
<evidence type="ECO:0000313" key="4">
    <source>
        <dbReference type="Proteomes" id="UP000635071"/>
    </source>
</evidence>
<feature type="transmembrane region" description="Helical" evidence="2">
    <location>
        <begin position="20"/>
        <end position="38"/>
    </location>
</feature>
<gene>
    <name evidence="3" type="ORF">GCM10011529_23750</name>
</gene>
<organism evidence="3 4">
    <name type="scientific">Sandarakinorhabdus glacialis</name>
    <dbReference type="NCBI Taxonomy" id="1614636"/>
    <lineage>
        <taxon>Bacteria</taxon>
        <taxon>Pseudomonadati</taxon>
        <taxon>Pseudomonadota</taxon>
        <taxon>Alphaproteobacteria</taxon>
        <taxon>Sphingomonadales</taxon>
        <taxon>Sphingosinicellaceae</taxon>
        <taxon>Sandarakinorhabdus</taxon>
    </lineage>
</organism>
<comment type="caution">
    <text evidence="3">The sequence shown here is derived from an EMBL/GenBank/DDBJ whole genome shotgun (WGS) entry which is preliminary data.</text>
</comment>
<feature type="region of interest" description="Disordered" evidence="1">
    <location>
        <begin position="93"/>
        <end position="174"/>
    </location>
</feature>
<keyword evidence="2" id="KW-1133">Transmembrane helix</keyword>
<keyword evidence="2" id="KW-0472">Membrane</keyword>
<reference evidence="3" key="1">
    <citation type="journal article" date="2014" name="Int. J. Syst. Evol. Microbiol.">
        <title>Complete genome sequence of Corynebacterium casei LMG S-19264T (=DSM 44701T), isolated from a smear-ripened cheese.</title>
        <authorList>
            <consortium name="US DOE Joint Genome Institute (JGI-PGF)"/>
            <person name="Walter F."/>
            <person name="Albersmeier A."/>
            <person name="Kalinowski J."/>
            <person name="Ruckert C."/>
        </authorList>
    </citation>
    <scope>NUCLEOTIDE SEQUENCE</scope>
    <source>
        <strain evidence="3">CGMCC 1.15519</strain>
    </source>
</reference>
<feature type="compositionally biased region" description="Pro residues" evidence="1">
    <location>
        <begin position="93"/>
        <end position="108"/>
    </location>
</feature>
<reference evidence="3" key="2">
    <citation type="submission" date="2020-09" db="EMBL/GenBank/DDBJ databases">
        <authorList>
            <person name="Sun Q."/>
            <person name="Zhou Y."/>
        </authorList>
    </citation>
    <scope>NUCLEOTIDE SEQUENCE</scope>
    <source>
        <strain evidence="3">CGMCC 1.15519</strain>
    </source>
</reference>
<dbReference type="EMBL" id="BMJM01000008">
    <property type="protein sequence ID" value="GGE16560.1"/>
    <property type="molecule type" value="Genomic_DNA"/>
</dbReference>
<evidence type="ECO:0000313" key="3">
    <source>
        <dbReference type="EMBL" id="GGE16560.1"/>
    </source>
</evidence>